<protein>
    <submittedName>
        <fullName evidence="2">Uncharacterized protein</fullName>
    </submittedName>
</protein>
<dbReference type="AlphaFoldDB" id="A0A840S2B2"/>
<organism evidence="2 3">
    <name type="scientific">Inhella inkyongensis</name>
    <dbReference type="NCBI Taxonomy" id="392593"/>
    <lineage>
        <taxon>Bacteria</taxon>
        <taxon>Pseudomonadati</taxon>
        <taxon>Pseudomonadota</taxon>
        <taxon>Betaproteobacteria</taxon>
        <taxon>Burkholderiales</taxon>
        <taxon>Sphaerotilaceae</taxon>
        <taxon>Inhella</taxon>
    </lineage>
</organism>
<evidence type="ECO:0000313" key="3">
    <source>
        <dbReference type="Proteomes" id="UP000554837"/>
    </source>
</evidence>
<reference evidence="2 3" key="1">
    <citation type="submission" date="2020-08" db="EMBL/GenBank/DDBJ databases">
        <title>Genomic Encyclopedia of Type Strains, Phase IV (KMG-IV): sequencing the most valuable type-strain genomes for metagenomic binning, comparative biology and taxonomic classification.</title>
        <authorList>
            <person name="Goeker M."/>
        </authorList>
    </citation>
    <scope>NUCLEOTIDE SEQUENCE [LARGE SCALE GENOMIC DNA]</scope>
    <source>
        <strain evidence="2 3">DSM 23958</strain>
    </source>
</reference>
<dbReference type="EMBL" id="JACHHO010000001">
    <property type="protein sequence ID" value="MBB5202821.1"/>
    <property type="molecule type" value="Genomic_DNA"/>
</dbReference>
<keyword evidence="3" id="KW-1185">Reference proteome</keyword>
<sequence>MDDQKTKPPGNARPRLSREDAERLAEEVLAGERFARSGTLLQSLVGASYQEFDLEIEVRPSHTSASGVTVMRQGLRVRR</sequence>
<evidence type="ECO:0000256" key="1">
    <source>
        <dbReference type="SAM" id="MobiDB-lite"/>
    </source>
</evidence>
<evidence type="ECO:0000313" key="2">
    <source>
        <dbReference type="EMBL" id="MBB5202821.1"/>
    </source>
</evidence>
<dbReference type="RefSeq" id="WP_138858082.1">
    <property type="nucleotide sequence ID" value="NZ_CP040709.1"/>
</dbReference>
<name>A0A840S2B2_9BURK</name>
<accession>A0A840S2B2</accession>
<gene>
    <name evidence="2" type="ORF">HNQ51_000114</name>
</gene>
<proteinExistence type="predicted"/>
<feature type="region of interest" description="Disordered" evidence="1">
    <location>
        <begin position="1"/>
        <end position="21"/>
    </location>
</feature>
<comment type="caution">
    <text evidence="2">The sequence shown here is derived from an EMBL/GenBank/DDBJ whole genome shotgun (WGS) entry which is preliminary data.</text>
</comment>
<dbReference type="Proteomes" id="UP000554837">
    <property type="component" value="Unassembled WGS sequence"/>
</dbReference>